<protein>
    <recommendedName>
        <fullName evidence="1">FAR1 domain-containing protein</fullName>
    </recommendedName>
</protein>
<evidence type="ECO:0000313" key="2">
    <source>
        <dbReference type="EMBL" id="GAY57121.1"/>
    </source>
</evidence>
<gene>
    <name evidence="2" type="ORF">CUMW_177000</name>
</gene>
<dbReference type="PANTHER" id="PTHR47718:SF13">
    <property type="entry name" value="OS09G0290500 PROTEIN"/>
    <property type="match status" value="1"/>
</dbReference>
<feature type="non-terminal residue" evidence="2">
    <location>
        <position position="618"/>
    </location>
</feature>
<feature type="domain" description="FAR1" evidence="1">
    <location>
        <begin position="285"/>
        <end position="376"/>
    </location>
</feature>
<evidence type="ECO:0000259" key="1">
    <source>
        <dbReference type="Pfam" id="PF03101"/>
    </source>
</evidence>
<dbReference type="EMBL" id="BDQV01000154">
    <property type="protein sequence ID" value="GAY57121.1"/>
    <property type="molecule type" value="Genomic_DNA"/>
</dbReference>
<name>A0A2H5PXR4_CITUN</name>
<evidence type="ECO:0000313" key="3">
    <source>
        <dbReference type="Proteomes" id="UP000236630"/>
    </source>
</evidence>
<reference evidence="2 3" key="1">
    <citation type="journal article" date="2017" name="Front. Genet.">
        <title>Draft sequencing of the heterozygous diploid genome of Satsuma (Citrus unshiu Marc.) using a hybrid assembly approach.</title>
        <authorList>
            <person name="Shimizu T."/>
            <person name="Tanizawa Y."/>
            <person name="Mochizuki T."/>
            <person name="Nagasaki H."/>
            <person name="Yoshioka T."/>
            <person name="Toyoda A."/>
            <person name="Fujiyama A."/>
            <person name="Kaminuma E."/>
            <person name="Nakamura Y."/>
        </authorList>
    </citation>
    <scope>NUCLEOTIDE SEQUENCE [LARGE SCALE GENOMIC DNA]</scope>
    <source>
        <strain evidence="3">cv. Miyagawa wase</strain>
    </source>
</reference>
<proteinExistence type="predicted"/>
<keyword evidence="3" id="KW-1185">Reference proteome</keyword>
<accession>A0A2H5PXR4</accession>
<dbReference type="Pfam" id="PF03101">
    <property type="entry name" value="FAR1"/>
    <property type="match status" value="1"/>
</dbReference>
<dbReference type="AlphaFoldDB" id="A0A2H5PXR4"/>
<dbReference type="Proteomes" id="UP000236630">
    <property type="component" value="Unassembled WGS sequence"/>
</dbReference>
<feature type="non-terminal residue" evidence="2">
    <location>
        <position position="1"/>
    </location>
</feature>
<dbReference type="STRING" id="55188.A0A2H5PXR4"/>
<dbReference type="InterPro" id="IPR004330">
    <property type="entry name" value="FAR1_DNA_bnd_dom"/>
</dbReference>
<dbReference type="PANTHER" id="PTHR47718">
    <property type="entry name" value="OS01G0519700 PROTEIN"/>
    <property type="match status" value="1"/>
</dbReference>
<sequence length="618" mass="69692">FARELAKSKFGDKEGVNLPCSAASHAAHAWYRYNRFSTGRSFMFTFVSQFSVESPQNSMTLFQISVGVFFPPLIVKFLVKVSSLLLESQLLVEITQILVQLFRILGDVFEISSLLLVSQLTVQMTQILIELFPILGEVEVSSLLLHPNFQLKILKFHDIVPNFGWVVKFDISIFIAEFWDYGYNRQSCLMYLKTLPFDMDPTSLFLYTIMDASLDGAISDDSLSLAACTFNSTSSNQFESLLPNLEANTQPPNSDHTFSSYASGDRLSEYDVIGRVFSSIEEAETFYFDYAKSIGFSVRKNIMRTNVQGQVTVRRWVCSKEGKRSKKYLELPDRKKTAKPLTRELCRAAFCIRFDHRKGVWVACEWVDTHTHVLVPAVQTCGLCGNEQVDHIVINSIKLHNKLPRSDSWEIMSLGIPCSHSFTVMKAENISEIPKCMILSRWTKNSKIAQSYLQHFSSKPSMNEAARIGSLTIACRNLIHFAAKMVDGYNNAIQVIHGLTLRAQDVLDIDDIPRASTKGRLVDIIKDPLIIKTKGSAKTTKAFVKKRLCGTCQQPGHTKRTCIQYGGVKGVMDKALTVLPFPHRTYHKTIEVAPYHPSGMSGGIIMLVKFNTTWDTMQ</sequence>
<comment type="caution">
    <text evidence="2">The sequence shown here is derived from an EMBL/GenBank/DDBJ whole genome shotgun (WGS) entry which is preliminary data.</text>
</comment>
<organism evidence="2 3">
    <name type="scientific">Citrus unshiu</name>
    <name type="common">Satsuma mandarin</name>
    <name type="synonym">Citrus nobilis var. unshiu</name>
    <dbReference type="NCBI Taxonomy" id="55188"/>
    <lineage>
        <taxon>Eukaryota</taxon>
        <taxon>Viridiplantae</taxon>
        <taxon>Streptophyta</taxon>
        <taxon>Embryophyta</taxon>
        <taxon>Tracheophyta</taxon>
        <taxon>Spermatophyta</taxon>
        <taxon>Magnoliopsida</taxon>
        <taxon>eudicotyledons</taxon>
        <taxon>Gunneridae</taxon>
        <taxon>Pentapetalae</taxon>
        <taxon>rosids</taxon>
        <taxon>malvids</taxon>
        <taxon>Sapindales</taxon>
        <taxon>Rutaceae</taxon>
        <taxon>Aurantioideae</taxon>
        <taxon>Citrus</taxon>
    </lineage>
</organism>